<dbReference type="GO" id="GO:0004497">
    <property type="term" value="F:monooxygenase activity"/>
    <property type="evidence" value="ECO:0007669"/>
    <property type="project" value="UniProtKB-KW"/>
</dbReference>
<keyword evidence="1" id="KW-0560">Oxidoreductase</keyword>
<evidence type="ECO:0000313" key="2">
    <source>
        <dbReference type="Proteomes" id="UP001595891"/>
    </source>
</evidence>
<keyword evidence="1" id="KW-0503">Monooxygenase</keyword>
<dbReference type="Gene3D" id="3.30.70.100">
    <property type="match status" value="1"/>
</dbReference>
<dbReference type="EC" id="1.-.-.-" evidence="1"/>
<organism evidence="1 2">
    <name type="scientific">Sphaerisporangium corydalis</name>
    <dbReference type="NCBI Taxonomy" id="1441875"/>
    <lineage>
        <taxon>Bacteria</taxon>
        <taxon>Bacillati</taxon>
        <taxon>Actinomycetota</taxon>
        <taxon>Actinomycetes</taxon>
        <taxon>Streptosporangiales</taxon>
        <taxon>Streptosporangiaceae</taxon>
        <taxon>Sphaerisporangium</taxon>
    </lineage>
</organism>
<comment type="caution">
    <text evidence="1">The sequence shown here is derived from an EMBL/GenBank/DDBJ whole genome shotgun (WGS) entry which is preliminary data.</text>
</comment>
<dbReference type="RefSeq" id="WP_262847949.1">
    <property type="nucleotide sequence ID" value="NZ_JANZYP010000069.1"/>
</dbReference>
<dbReference type="EMBL" id="JBHSFN010000011">
    <property type="protein sequence ID" value="MFC4588313.1"/>
    <property type="molecule type" value="Genomic_DNA"/>
</dbReference>
<evidence type="ECO:0000313" key="1">
    <source>
        <dbReference type="EMBL" id="MFC4588313.1"/>
    </source>
</evidence>
<protein>
    <submittedName>
        <fullName evidence="1">Quinol monooxygenase</fullName>
        <ecNumber evidence="1">1.-.-.-</ecNumber>
    </submittedName>
</protein>
<dbReference type="SUPFAM" id="SSF54909">
    <property type="entry name" value="Dimeric alpha+beta barrel"/>
    <property type="match status" value="1"/>
</dbReference>
<reference evidence="2" key="1">
    <citation type="journal article" date="2019" name="Int. J. Syst. Evol. Microbiol.">
        <title>The Global Catalogue of Microorganisms (GCM) 10K type strain sequencing project: providing services to taxonomists for standard genome sequencing and annotation.</title>
        <authorList>
            <consortium name="The Broad Institute Genomics Platform"/>
            <consortium name="The Broad Institute Genome Sequencing Center for Infectious Disease"/>
            <person name="Wu L."/>
            <person name="Ma J."/>
        </authorList>
    </citation>
    <scope>NUCLEOTIDE SEQUENCE [LARGE SCALE GENOMIC DNA]</scope>
    <source>
        <strain evidence="2">CCUG 49560</strain>
    </source>
</reference>
<gene>
    <name evidence="1" type="ORF">ACFO8L_19645</name>
</gene>
<sequence length="192" mass="21105">MVARLAPRGRCGAPLRASARMDKTVWPGVSRVGGGRNEWVIMSDDVETNKGQLVPGPDPARDLRADDSEHPGFVVVGEDDTPGHKAYYIHLEAKPGKEGELKKFLEDVNAGVDDEPGTGPWFALRFSKTVFGIFEAFPDVKARHVHDTGPGGRNFLRADLLADVLAYPARLYRLDVMHGKYDVMLGHKMVQA</sequence>
<dbReference type="InterPro" id="IPR011008">
    <property type="entry name" value="Dimeric_a/b-barrel"/>
</dbReference>
<keyword evidence="2" id="KW-1185">Reference proteome</keyword>
<dbReference type="Proteomes" id="UP001595891">
    <property type="component" value="Unassembled WGS sequence"/>
</dbReference>
<proteinExistence type="predicted"/>
<accession>A0ABV9EHR4</accession>
<name>A0ABV9EHR4_9ACTN</name>